<organism evidence="3 4">
    <name type="scientific">Schumannella luteola</name>
    <dbReference type="NCBI Taxonomy" id="472059"/>
    <lineage>
        <taxon>Bacteria</taxon>
        <taxon>Bacillati</taxon>
        <taxon>Actinomycetota</taxon>
        <taxon>Actinomycetes</taxon>
        <taxon>Micrococcales</taxon>
        <taxon>Microbacteriaceae</taxon>
        <taxon>Schumannella</taxon>
    </lineage>
</organism>
<proteinExistence type="predicted"/>
<dbReference type="RefSeq" id="WP_179568799.1">
    <property type="nucleotide sequence ID" value="NZ_JACBZY010000001.1"/>
</dbReference>
<dbReference type="GO" id="GO:0047244">
    <property type="term" value="F:N-acetylglucosaminyldiphosphoundecaprenol N-acetyl-beta-D-mannosaminyltransferase activity"/>
    <property type="evidence" value="ECO:0007669"/>
    <property type="project" value="UniProtKB-EC"/>
</dbReference>
<comment type="caution">
    <text evidence="3">The sequence shown here is derived from an EMBL/GenBank/DDBJ whole genome shotgun (WGS) entry which is preliminary data.</text>
</comment>
<dbReference type="PANTHER" id="PTHR34136:SF1">
    <property type="entry name" value="UDP-N-ACETYL-D-MANNOSAMINURONIC ACID TRANSFERASE"/>
    <property type="match status" value="1"/>
</dbReference>
<dbReference type="PANTHER" id="PTHR34136">
    <property type="match status" value="1"/>
</dbReference>
<evidence type="ECO:0000313" key="3">
    <source>
        <dbReference type="EMBL" id="NYH00158.1"/>
    </source>
</evidence>
<sequence length="257" mass="27880">MSASTVPRRRRIVGVPVDAVTEQQLLDRIDDWLRDGGVHVAVGVNAHVCNLAARDGALRARLEAADLCYADGQSVVAAARLLGHPVPERLATTDVVHPLAARAAAAGVRVFLFGGRPGVAAQAAGRLRRENPGLEVAEQHGYLPPEHTSELLERIAAFRPGILLVGLGDPAQQDWIAANRHALTAPAVLSCGGLFDWLAGSHRRAPAWMIRAGLEWLWRLLIEPRRLARRYVLGNPAFVLRLARQLLRERGRGRGAP</sequence>
<reference evidence="3 4" key="1">
    <citation type="submission" date="2020-07" db="EMBL/GenBank/DDBJ databases">
        <title>Sequencing the genomes of 1000 actinobacteria strains.</title>
        <authorList>
            <person name="Klenk H.-P."/>
        </authorList>
    </citation>
    <scope>NUCLEOTIDE SEQUENCE [LARGE SCALE GENOMIC DNA]</scope>
    <source>
        <strain evidence="3 4">DSM 23141</strain>
    </source>
</reference>
<evidence type="ECO:0000313" key="4">
    <source>
        <dbReference type="Proteomes" id="UP000553888"/>
    </source>
</evidence>
<keyword evidence="2 3" id="KW-0808">Transferase</keyword>
<evidence type="ECO:0000256" key="1">
    <source>
        <dbReference type="ARBA" id="ARBA00022676"/>
    </source>
</evidence>
<dbReference type="Proteomes" id="UP000553888">
    <property type="component" value="Unassembled WGS sequence"/>
</dbReference>
<evidence type="ECO:0000256" key="2">
    <source>
        <dbReference type="ARBA" id="ARBA00022679"/>
    </source>
</evidence>
<dbReference type="AlphaFoldDB" id="A0A852YJM7"/>
<dbReference type="EC" id="2.4.1.187" evidence="3"/>
<protein>
    <submittedName>
        <fullName evidence="3">N-acetylglucosaminyldiphosphoundecaprenol N-acetyl-beta-D-mannosaminyltransferase</fullName>
        <ecNumber evidence="3">2.4.1.187</ecNumber>
    </submittedName>
</protein>
<dbReference type="EMBL" id="JACBZY010000001">
    <property type="protein sequence ID" value="NYH00158.1"/>
    <property type="molecule type" value="Genomic_DNA"/>
</dbReference>
<name>A0A852YJM7_9MICO</name>
<dbReference type="NCBIfam" id="TIGR00696">
    <property type="entry name" value="wecG_tagA_cpsF"/>
    <property type="match status" value="1"/>
</dbReference>
<dbReference type="Pfam" id="PF03808">
    <property type="entry name" value="Glyco_tran_WecG"/>
    <property type="match status" value="1"/>
</dbReference>
<keyword evidence="4" id="KW-1185">Reference proteome</keyword>
<dbReference type="CDD" id="cd06533">
    <property type="entry name" value="Glyco_transf_WecG_TagA"/>
    <property type="match status" value="1"/>
</dbReference>
<keyword evidence="1 3" id="KW-0328">Glycosyltransferase</keyword>
<gene>
    <name evidence="3" type="ORF">BJ979_002783</name>
</gene>
<accession>A0A852YJM7</accession>
<dbReference type="InterPro" id="IPR004629">
    <property type="entry name" value="WecG_TagA_CpsF"/>
</dbReference>